<dbReference type="InterPro" id="IPR041685">
    <property type="entry name" value="AAA_GajA/Old/RecF-like"/>
</dbReference>
<sequence>MCKELIYIWINQDANGCFHQMGFNFSPIFDISFDITQRVLCISETRDINIFRQNNLLNVTAIIGENGTGKTTLLQYLTSLSNMPFSEAKQRYETWQEHQNALGEFIAVYSEGDTHNIKIINNTVEKISLHGEEIHPYSGDEFRAENYIGNISHIYISNSEYTSNLNMRSEAVDYISLTNGALKPLFSDFFKSIFNAPLGLIADTAFNALQLIFSNKLSSKKIQVLLDLMYQDYICTNKKDLCGKKVDTVSFSIDHILRTIPDEEQQANYTTKFSEKAHINAFHKAACIELRKLSLNNGNEENLVVNLICELVFSYKFQLQGEWLTLEEAFSQCTEYISNITDEGQKSYYLFAIEEIKALSALVAESDRLDNFLPKGDLGRREFFSTGIQKLWRIIKNSIETRKSFVLKYVSVIDLEMSSGERALLNFTSRIYFSSKIEWFMGGNGFKFNENVLLLIDEIDLYLHPEWQRRILRDLINELKQNFEGHSFQIILSSHSPIVLSDIPCKNSIYLKRKNATDPVFQVPHNAQTFGANIHTLYQDAFFIKNGLAMGEYAKQYVNQLLIDVREGRYTGDEAKKRIALIGEPIIRKKLLQVAGQPMPEELPAPERQQMIDFLKRQKLEIERQLEMLERR</sequence>
<organism evidence="2 3">
    <name type="scientific">Anaerorhabdus furcosa</name>
    <dbReference type="NCBI Taxonomy" id="118967"/>
    <lineage>
        <taxon>Bacteria</taxon>
        <taxon>Bacillati</taxon>
        <taxon>Bacillota</taxon>
        <taxon>Erysipelotrichia</taxon>
        <taxon>Erysipelotrichales</taxon>
        <taxon>Erysipelotrichaceae</taxon>
        <taxon>Anaerorhabdus</taxon>
    </lineage>
</organism>
<gene>
    <name evidence="2" type="ORF">SAMN02745191_0845</name>
</gene>
<dbReference type="EMBL" id="FUWY01000002">
    <property type="protein sequence ID" value="SJZ52889.1"/>
    <property type="molecule type" value="Genomic_DNA"/>
</dbReference>
<reference evidence="3" key="1">
    <citation type="submission" date="2017-02" db="EMBL/GenBank/DDBJ databases">
        <authorList>
            <person name="Varghese N."/>
            <person name="Submissions S."/>
        </authorList>
    </citation>
    <scope>NUCLEOTIDE SEQUENCE [LARGE SCALE GENOMIC DNA]</scope>
    <source>
        <strain evidence="3">ATCC 25662</strain>
    </source>
</reference>
<dbReference type="Gene3D" id="3.40.50.300">
    <property type="entry name" value="P-loop containing nucleotide triphosphate hydrolases"/>
    <property type="match status" value="1"/>
</dbReference>
<dbReference type="Proteomes" id="UP000243297">
    <property type="component" value="Unassembled WGS sequence"/>
</dbReference>
<dbReference type="RefSeq" id="WP_078711276.1">
    <property type="nucleotide sequence ID" value="NZ_FUWY01000002.1"/>
</dbReference>
<dbReference type="OrthoDB" id="997844at2"/>
<name>A0A1T4LDQ1_9FIRM</name>
<dbReference type="Pfam" id="PF13175">
    <property type="entry name" value="AAA_15"/>
    <property type="match status" value="1"/>
</dbReference>
<protein>
    <submittedName>
        <fullName evidence="2">AAA domain-containing protein, putative AbiEii toxin, Type IV TA system</fullName>
    </submittedName>
</protein>
<evidence type="ECO:0000259" key="1">
    <source>
        <dbReference type="Pfam" id="PF13175"/>
    </source>
</evidence>
<proteinExistence type="predicted"/>
<dbReference type="AlphaFoldDB" id="A0A1T4LDQ1"/>
<feature type="domain" description="Endonuclease GajA/Old nuclease/RecF-like AAA" evidence="1">
    <location>
        <begin position="56"/>
        <end position="498"/>
    </location>
</feature>
<evidence type="ECO:0000313" key="2">
    <source>
        <dbReference type="EMBL" id="SJZ52889.1"/>
    </source>
</evidence>
<dbReference type="STRING" id="118967.SAMN02745191_0845"/>
<dbReference type="PANTHER" id="PTHR43581">
    <property type="entry name" value="ATP/GTP PHOSPHATASE"/>
    <property type="match status" value="1"/>
</dbReference>
<dbReference type="PANTHER" id="PTHR43581:SF2">
    <property type="entry name" value="EXCINUCLEASE ATPASE SUBUNIT"/>
    <property type="match status" value="1"/>
</dbReference>
<dbReference type="InterPro" id="IPR027417">
    <property type="entry name" value="P-loop_NTPase"/>
</dbReference>
<dbReference type="SUPFAM" id="SSF52540">
    <property type="entry name" value="P-loop containing nucleoside triphosphate hydrolases"/>
    <property type="match status" value="1"/>
</dbReference>
<evidence type="ECO:0000313" key="3">
    <source>
        <dbReference type="Proteomes" id="UP000243297"/>
    </source>
</evidence>
<keyword evidence="3" id="KW-1185">Reference proteome</keyword>
<accession>A0A1T4LDQ1</accession>
<dbReference type="InterPro" id="IPR051396">
    <property type="entry name" value="Bact_Antivir_Def_Nuclease"/>
</dbReference>